<dbReference type="Proteomes" id="UP001519289">
    <property type="component" value="Unassembled WGS sequence"/>
</dbReference>
<keyword evidence="1" id="KW-0479">Metal-binding</keyword>
<dbReference type="PANTHER" id="PTHR43342:SF2">
    <property type="entry name" value="POTENTIAL NAD-REDUCING HYDROGENASE SUBUNIT"/>
    <property type="match status" value="1"/>
</dbReference>
<dbReference type="PANTHER" id="PTHR43342">
    <property type="entry name" value="NADH-QUINONE OXIDOREDUCTASE, E SUBUNIT"/>
    <property type="match status" value="1"/>
</dbReference>
<dbReference type="Pfam" id="PF01257">
    <property type="entry name" value="2Fe-2S_thioredx"/>
    <property type="match status" value="1"/>
</dbReference>
<evidence type="ECO:0000313" key="5">
    <source>
        <dbReference type="Proteomes" id="UP001519289"/>
    </source>
</evidence>
<organism evidence="4 5">
    <name type="scientific">Symbiobacterium terraclitae</name>
    <dbReference type="NCBI Taxonomy" id="557451"/>
    <lineage>
        <taxon>Bacteria</taxon>
        <taxon>Bacillati</taxon>
        <taxon>Bacillota</taxon>
        <taxon>Clostridia</taxon>
        <taxon>Eubacteriales</taxon>
        <taxon>Symbiobacteriaceae</taxon>
        <taxon>Symbiobacterium</taxon>
    </lineage>
</organism>
<dbReference type="InterPro" id="IPR042128">
    <property type="entry name" value="NuoE_dom"/>
</dbReference>
<sequence length="185" mass="19685">MSRPCCQGITPDDPRFAELDAFIRDGHAAPRFLIAVLHRAQELFGYLPEEVQSHIAKALHVPPSEVYGVVTFYNYFTLKPVGKFPINVCMGTACYVQGAGRVLAQFEQELGIKPGEMTPDGLFSLEVCRCIGACGLAPVATIAGEVYGKLTEATAKKLIAEFRAQAAAEPGQAEAVGVATGGEPA</sequence>
<keyword evidence="5" id="KW-1185">Reference proteome</keyword>
<keyword evidence="3" id="KW-0411">Iron-sulfur</keyword>
<gene>
    <name evidence="4" type="ORF">J2Z79_002296</name>
</gene>
<keyword evidence="2" id="KW-0408">Iron</keyword>
<proteinExistence type="predicted"/>
<dbReference type="Gene3D" id="1.10.10.1590">
    <property type="entry name" value="NADH-quinone oxidoreductase subunit E"/>
    <property type="match status" value="1"/>
</dbReference>
<name>A0ABS4JTL0_9FIRM</name>
<dbReference type="InterPro" id="IPR041921">
    <property type="entry name" value="NuoE_N"/>
</dbReference>
<evidence type="ECO:0000256" key="1">
    <source>
        <dbReference type="ARBA" id="ARBA00022723"/>
    </source>
</evidence>
<dbReference type="EMBL" id="JAGGLG010000019">
    <property type="protein sequence ID" value="MBP2018881.1"/>
    <property type="molecule type" value="Genomic_DNA"/>
</dbReference>
<accession>A0ABS4JTL0</accession>
<evidence type="ECO:0000256" key="3">
    <source>
        <dbReference type="ARBA" id="ARBA00023014"/>
    </source>
</evidence>
<evidence type="ECO:0000256" key="2">
    <source>
        <dbReference type="ARBA" id="ARBA00023004"/>
    </source>
</evidence>
<reference evidence="4 5" key="1">
    <citation type="submission" date="2021-03" db="EMBL/GenBank/DDBJ databases">
        <title>Genomic Encyclopedia of Type Strains, Phase IV (KMG-IV): sequencing the most valuable type-strain genomes for metagenomic binning, comparative biology and taxonomic classification.</title>
        <authorList>
            <person name="Goeker M."/>
        </authorList>
    </citation>
    <scope>NUCLEOTIDE SEQUENCE [LARGE SCALE GENOMIC DNA]</scope>
    <source>
        <strain evidence="4 5">DSM 27138</strain>
    </source>
</reference>
<dbReference type="Gene3D" id="3.40.30.10">
    <property type="entry name" value="Glutaredoxin"/>
    <property type="match status" value="1"/>
</dbReference>
<dbReference type="CDD" id="cd03064">
    <property type="entry name" value="TRX_Fd_NuoE"/>
    <property type="match status" value="1"/>
</dbReference>
<dbReference type="SUPFAM" id="SSF52833">
    <property type="entry name" value="Thioredoxin-like"/>
    <property type="match status" value="1"/>
</dbReference>
<evidence type="ECO:0000313" key="4">
    <source>
        <dbReference type="EMBL" id="MBP2018881.1"/>
    </source>
</evidence>
<comment type="caution">
    <text evidence="4">The sequence shown here is derived from an EMBL/GenBank/DDBJ whole genome shotgun (WGS) entry which is preliminary data.</text>
</comment>
<dbReference type="InterPro" id="IPR036249">
    <property type="entry name" value="Thioredoxin-like_sf"/>
</dbReference>
<dbReference type="InterPro" id="IPR028431">
    <property type="entry name" value="NADP_DH_HndA-like"/>
</dbReference>
<dbReference type="RefSeq" id="WP_209467006.1">
    <property type="nucleotide sequence ID" value="NZ_JAGGLG010000019.1"/>
</dbReference>
<protein>
    <submittedName>
        <fullName evidence="4">NADH:ubiquinone oxidoreductase subunit E</fullName>
    </submittedName>
</protein>